<organism evidence="1 2">
    <name type="scientific">Paenibacillus mangrovi</name>
    <dbReference type="NCBI Taxonomy" id="2931978"/>
    <lineage>
        <taxon>Bacteria</taxon>
        <taxon>Bacillati</taxon>
        <taxon>Bacillota</taxon>
        <taxon>Bacilli</taxon>
        <taxon>Bacillales</taxon>
        <taxon>Paenibacillaceae</taxon>
        <taxon>Paenibacillus</taxon>
    </lineage>
</organism>
<dbReference type="AlphaFoldDB" id="A0A9X2B4P5"/>
<dbReference type="EMBL" id="JALIRP010000015">
    <property type="protein sequence ID" value="MCJ8014849.1"/>
    <property type="molecule type" value="Genomic_DNA"/>
</dbReference>
<comment type="caution">
    <text evidence="1">The sequence shown here is derived from an EMBL/GenBank/DDBJ whole genome shotgun (WGS) entry which is preliminary data.</text>
</comment>
<sequence>MSESLNSITEWLDKHIQKTILIRKEEQGDLDETRVMLEGTEYKERVPSIDDYAEGNSLILHGSGSVLNKMGDFPLPTNSFQIYVDGLTECHIEEQHVSMKTDRAKYEISEIS</sequence>
<dbReference type="RefSeq" id="WP_244730278.1">
    <property type="nucleotide sequence ID" value="NZ_JALIRP010000015.1"/>
</dbReference>
<dbReference type="Proteomes" id="UP001139347">
    <property type="component" value="Unassembled WGS sequence"/>
</dbReference>
<proteinExistence type="predicted"/>
<dbReference type="Pfam" id="PF25846">
    <property type="entry name" value="YmzB"/>
    <property type="match status" value="1"/>
</dbReference>
<name>A0A9X2B4P5_9BACL</name>
<evidence type="ECO:0000313" key="1">
    <source>
        <dbReference type="EMBL" id="MCJ8014849.1"/>
    </source>
</evidence>
<reference evidence="1" key="1">
    <citation type="submission" date="2022-04" db="EMBL/GenBank/DDBJ databases">
        <title>Paenibacillus mangrovi sp. nov., a novel endophytic bacterium isolated from bark of Kandelia candel.</title>
        <authorList>
            <person name="Tuo L."/>
        </authorList>
    </citation>
    <scope>NUCLEOTIDE SEQUENCE</scope>
    <source>
        <strain evidence="1">KQZ6P-2</strain>
    </source>
</reference>
<keyword evidence="2" id="KW-1185">Reference proteome</keyword>
<dbReference type="InterPro" id="IPR058926">
    <property type="entry name" value="YmzB-like"/>
</dbReference>
<evidence type="ECO:0000313" key="2">
    <source>
        <dbReference type="Proteomes" id="UP001139347"/>
    </source>
</evidence>
<protein>
    <submittedName>
        <fullName evidence="1">Uncharacterized protein</fullName>
    </submittedName>
</protein>
<accession>A0A9X2B4P5</accession>
<gene>
    <name evidence="1" type="ORF">MUG84_24500</name>
</gene>